<dbReference type="Gramene" id="OMO94520">
    <property type="protein sequence ID" value="OMO94520"/>
    <property type="gene ID" value="CCACVL1_05950"/>
</dbReference>
<protein>
    <submittedName>
        <fullName evidence="1">Serine/threonine-protein phosphatase 2A regulatory subunit B'' subunit alpha</fullName>
    </submittedName>
</protein>
<dbReference type="Proteomes" id="UP000188268">
    <property type="component" value="Unassembled WGS sequence"/>
</dbReference>
<name>A0A1R3JIA6_COCAP</name>
<sequence length="96" mass="10528">MDLKRGDLVAAMQHEDDEEEEETLTKSLGFIGFPITIGNDSRATAEITLLISVVDRLMEPDTRSFACSRRPCGVVEAEDGGSWEAIVIILHLANPL</sequence>
<organism evidence="1 2">
    <name type="scientific">Corchorus capsularis</name>
    <name type="common">Jute</name>
    <dbReference type="NCBI Taxonomy" id="210143"/>
    <lineage>
        <taxon>Eukaryota</taxon>
        <taxon>Viridiplantae</taxon>
        <taxon>Streptophyta</taxon>
        <taxon>Embryophyta</taxon>
        <taxon>Tracheophyta</taxon>
        <taxon>Spermatophyta</taxon>
        <taxon>Magnoliopsida</taxon>
        <taxon>eudicotyledons</taxon>
        <taxon>Gunneridae</taxon>
        <taxon>Pentapetalae</taxon>
        <taxon>rosids</taxon>
        <taxon>malvids</taxon>
        <taxon>Malvales</taxon>
        <taxon>Malvaceae</taxon>
        <taxon>Grewioideae</taxon>
        <taxon>Apeibeae</taxon>
        <taxon>Corchorus</taxon>
    </lineage>
</organism>
<accession>A0A1R3JIA6</accession>
<dbReference type="AlphaFoldDB" id="A0A1R3JIA6"/>
<reference evidence="1 2" key="1">
    <citation type="submission" date="2013-09" db="EMBL/GenBank/DDBJ databases">
        <title>Corchorus capsularis genome sequencing.</title>
        <authorList>
            <person name="Alam M."/>
            <person name="Haque M.S."/>
            <person name="Islam M.S."/>
            <person name="Emdad E.M."/>
            <person name="Islam M.M."/>
            <person name="Ahmed B."/>
            <person name="Halim A."/>
            <person name="Hossen Q.M.M."/>
            <person name="Hossain M.Z."/>
            <person name="Ahmed R."/>
            <person name="Khan M.M."/>
            <person name="Islam R."/>
            <person name="Rashid M.M."/>
            <person name="Khan S.A."/>
            <person name="Rahman M.S."/>
            <person name="Alam M."/>
        </authorList>
    </citation>
    <scope>NUCLEOTIDE SEQUENCE [LARGE SCALE GENOMIC DNA]</scope>
    <source>
        <strain evidence="2">cv. CVL-1</strain>
        <tissue evidence="1">Whole seedling</tissue>
    </source>
</reference>
<comment type="caution">
    <text evidence="1">The sequence shown here is derived from an EMBL/GenBank/DDBJ whole genome shotgun (WGS) entry which is preliminary data.</text>
</comment>
<evidence type="ECO:0000313" key="2">
    <source>
        <dbReference type="Proteomes" id="UP000188268"/>
    </source>
</evidence>
<dbReference type="EMBL" id="AWWV01007827">
    <property type="protein sequence ID" value="OMO94520.1"/>
    <property type="molecule type" value="Genomic_DNA"/>
</dbReference>
<evidence type="ECO:0000313" key="1">
    <source>
        <dbReference type="EMBL" id="OMO94520.1"/>
    </source>
</evidence>
<keyword evidence="2" id="KW-1185">Reference proteome</keyword>
<proteinExistence type="predicted"/>
<gene>
    <name evidence="1" type="ORF">CCACVL1_05950</name>
</gene>